<evidence type="ECO:0000313" key="4">
    <source>
        <dbReference type="Proteomes" id="UP000724874"/>
    </source>
</evidence>
<feature type="transmembrane region" description="Helical" evidence="1">
    <location>
        <begin position="113"/>
        <end position="138"/>
    </location>
</feature>
<feature type="transmembrane region" description="Helical" evidence="1">
    <location>
        <begin position="46"/>
        <end position="67"/>
    </location>
</feature>
<evidence type="ECO:0000259" key="2">
    <source>
        <dbReference type="Pfam" id="PF20152"/>
    </source>
</evidence>
<keyword evidence="4" id="KW-1185">Reference proteome</keyword>
<dbReference type="Proteomes" id="UP000724874">
    <property type="component" value="Unassembled WGS sequence"/>
</dbReference>
<organism evidence="3 4">
    <name type="scientific">Gymnopilus junonius</name>
    <name type="common">Spectacular rustgill mushroom</name>
    <name type="synonym">Gymnopilus spectabilis subsp. junonius</name>
    <dbReference type="NCBI Taxonomy" id="109634"/>
    <lineage>
        <taxon>Eukaryota</taxon>
        <taxon>Fungi</taxon>
        <taxon>Dikarya</taxon>
        <taxon>Basidiomycota</taxon>
        <taxon>Agaricomycotina</taxon>
        <taxon>Agaricomycetes</taxon>
        <taxon>Agaricomycetidae</taxon>
        <taxon>Agaricales</taxon>
        <taxon>Agaricineae</taxon>
        <taxon>Hymenogastraceae</taxon>
        <taxon>Gymnopilus</taxon>
    </lineage>
</organism>
<keyword evidence="1" id="KW-0812">Transmembrane</keyword>
<feature type="domain" description="DUF6534" evidence="2">
    <location>
        <begin position="159"/>
        <end position="246"/>
    </location>
</feature>
<evidence type="ECO:0000313" key="3">
    <source>
        <dbReference type="EMBL" id="KAF8873179.1"/>
    </source>
</evidence>
<keyword evidence="1" id="KW-1133">Transmembrane helix</keyword>
<protein>
    <recommendedName>
        <fullName evidence="2">DUF6534 domain-containing protein</fullName>
    </recommendedName>
</protein>
<proteinExistence type="predicted"/>
<dbReference type="AlphaFoldDB" id="A0A9P5TF66"/>
<dbReference type="PANTHER" id="PTHR40465">
    <property type="entry name" value="CHROMOSOME 1, WHOLE GENOME SHOTGUN SEQUENCE"/>
    <property type="match status" value="1"/>
</dbReference>
<feature type="transmembrane region" description="Helical" evidence="1">
    <location>
        <begin position="79"/>
        <end position="101"/>
    </location>
</feature>
<feature type="transmembrane region" description="Helical" evidence="1">
    <location>
        <begin position="150"/>
        <end position="174"/>
    </location>
</feature>
<feature type="transmembrane region" description="Helical" evidence="1">
    <location>
        <begin position="220"/>
        <end position="238"/>
    </location>
</feature>
<feature type="transmembrane region" description="Helical" evidence="1">
    <location>
        <begin position="12"/>
        <end position="34"/>
    </location>
</feature>
<name>A0A9P5TF66_GYMJU</name>
<dbReference type="Pfam" id="PF20152">
    <property type="entry name" value="DUF6534"/>
    <property type="match status" value="1"/>
</dbReference>
<feature type="transmembrane region" description="Helical" evidence="1">
    <location>
        <begin position="194"/>
        <end position="214"/>
    </location>
</feature>
<dbReference type="PANTHER" id="PTHR40465:SF1">
    <property type="entry name" value="DUF6534 DOMAIN-CONTAINING PROTEIN"/>
    <property type="match status" value="1"/>
</dbReference>
<dbReference type="OrthoDB" id="3270417at2759"/>
<dbReference type="InterPro" id="IPR045339">
    <property type="entry name" value="DUF6534"/>
</dbReference>
<dbReference type="EMBL" id="JADNYJ010000245">
    <property type="protein sequence ID" value="KAF8873179.1"/>
    <property type="molecule type" value="Genomic_DNA"/>
</dbReference>
<sequence>MQMTLDNTIGAAYLGSAAASILFGVTLVQTYMYYLNYSNDWMFQRVSVGILLVLDTLHLALTIHAVYHYVITSFGNPLALGVIVWSFKVVIVLFVQSLYALRVWKLGRHFHRIWPVLVVAIVVSGYVIGILLAVKVYNIKTFLELTEVAWVIYASFASATAIDIVIAIAICFYLGRSRSSFSGTTYRIIKIMQYVLVSGFLTSACSLSALITFAVMPTTLIFLGIEFLLTKLYINSYLAMLNARKSVRDDESSAFSSISRIMNLRANGTQVSSNHVGMADDKDIPLSPDVAD</sequence>
<gene>
    <name evidence="3" type="ORF">CPB84DRAFT_648890</name>
</gene>
<keyword evidence="1" id="KW-0472">Membrane</keyword>
<comment type="caution">
    <text evidence="3">The sequence shown here is derived from an EMBL/GenBank/DDBJ whole genome shotgun (WGS) entry which is preliminary data.</text>
</comment>
<evidence type="ECO:0000256" key="1">
    <source>
        <dbReference type="SAM" id="Phobius"/>
    </source>
</evidence>
<reference evidence="3" key="1">
    <citation type="submission" date="2020-11" db="EMBL/GenBank/DDBJ databases">
        <authorList>
            <consortium name="DOE Joint Genome Institute"/>
            <person name="Ahrendt S."/>
            <person name="Riley R."/>
            <person name="Andreopoulos W."/>
            <person name="LaButti K."/>
            <person name="Pangilinan J."/>
            <person name="Ruiz-duenas F.J."/>
            <person name="Barrasa J.M."/>
            <person name="Sanchez-Garcia M."/>
            <person name="Camarero S."/>
            <person name="Miyauchi S."/>
            <person name="Serrano A."/>
            <person name="Linde D."/>
            <person name="Babiker R."/>
            <person name="Drula E."/>
            <person name="Ayuso-Fernandez I."/>
            <person name="Pacheco R."/>
            <person name="Padilla G."/>
            <person name="Ferreira P."/>
            <person name="Barriuso J."/>
            <person name="Kellner H."/>
            <person name="Castanera R."/>
            <person name="Alfaro M."/>
            <person name="Ramirez L."/>
            <person name="Pisabarro A.G."/>
            <person name="Kuo A."/>
            <person name="Tritt A."/>
            <person name="Lipzen A."/>
            <person name="He G."/>
            <person name="Yan M."/>
            <person name="Ng V."/>
            <person name="Cullen D."/>
            <person name="Martin F."/>
            <person name="Rosso M.-N."/>
            <person name="Henrissat B."/>
            <person name="Hibbett D."/>
            <person name="Martinez A.T."/>
            <person name="Grigoriev I.V."/>
        </authorList>
    </citation>
    <scope>NUCLEOTIDE SEQUENCE</scope>
    <source>
        <strain evidence="3">AH 44721</strain>
    </source>
</reference>
<accession>A0A9P5TF66</accession>